<dbReference type="InterPro" id="IPR036812">
    <property type="entry name" value="NAD(P)_OxRdtase_dom_sf"/>
</dbReference>
<dbReference type="InterPro" id="IPR023210">
    <property type="entry name" value="NADP_OxRdtase_dom"/>
</dbReference>
<dbReference type="FunFam" id="3.90.640.10:FF:000014">
    <property type="entry name" value="Putative actin-related protein 6"/>
    <property type="match status" value="1"/>
</dbReference>
<dbReference type="AlphaFoldDB" id="A0A8H4LXH3"/>
<keyword evidence="5" id="KW-0560">Oxidoreductase</keyword>
<dbReference type="Pfam" id="PF00022">
    <property type="entry name" value="Actin"/>
    <property type="match status" value="1"/>
</dbReference>
<dbReference type="InterPro" id="IPR020471">
    <property type="entry name" value="AKR"/>
</dbReference>
<dbReference type="Pfam" id="PF00248">
    <property type="entry name" value="Aldo_ket_red"/>
    <property type="match status" value="1"/>
</dbReference>
<sequence>MHVAPHCPACTAVDHAWALGVTSRHSLRKEIKENKRMAQRPPPLSQVLPPLVLGTATFNTQYHDDPTRMPYVDIVRRALEHDIAAFDTSPYYGPAETLLGDALGALEPPPPRAAYLLMTKAGRVAADEFDYSPAWMRYSVCRSLERLGTDYLDVVYAHDAEFVEPRDVLAAVAELRRLRDQGLVRYVGISGYPVRVLARLADMVLEQTGEPLDAVLSYGHFCLQNTQLGRPDVLARFRAARVDCLLNASMLGMGLLTSRGVDDAPMASWHPAPPALRAACAALAAVAARHGERLEEVAIRWALDNWARVGAPFGSRARRPAGPVGVSVMGVAAVDELDETWALWKSVVDPAAAPDRRDKMAALVAGSMWPSLGPWKDFAWESGGEAFTNRRKAPGTVPDDDVAERWGLLPKTVLDGAKIYNTRQALAQPGPKVSPDASSRLAMAGGRKPKAAAPARPQTTLVLDNGAYTLKAGLVAHGGDNSGDDAPLVIPNSIARDRARKIYVGVDVDRCRDYGEMQFRRPVEKGFIVNWEAQKEIWDHHLFRGPLRCDATETRLVLAEPPNGLPALQANCDQVVFEEYGFASYYRGVGPAFNAYQDVQGLFQTPRDASTASNAPAEVVLVIDSGYSHTTVTPVLRGQPLHQAVRRLDVGGKVLTNYLTRLVSMRHFDMRNDTYIVNEMKEAACFVSSDFQADLEACWKGTRGDGRRSGGLSVGLVKDYVLPDFHTRAKGLVRDYDPARHSRARTMDAAAGHADEDVVTLRNERFTVPELVFNPSAMGLRQPGLPDLVMQSLRQLPHGLWPGLVANMVVVGGNALLDGFVPRLQRDMVQRLPADCVVRVARPADPVTSTWRGAANMSAHAHMDRLAITKAEYEELGAALVARKFAAVLDGP</sequence>
<name>A0A8H4LXH3_9HYPO</name>
<dbReference type="GO" id="GO:0005829">
    <property type="term" value="C:cytosol"/>
    <property type="evidence" value="ECO:0007669"/>
    <property type="project" value="TreeGrafter"/>
</dbReference>
<dbReference type="PANTHER" id="PTHR42686">
    <property type="entry name" value="GH17980P-RELATED"/>
    <property type="match status" value="1"/>
</dbReference>
<dbReference type="InterPro" id="IPR004000">
    <property type="entry name" value="Actin"/>
</dbReference>
<dbReference type="OrthoDB" id="6220758at2759"/>
<evidence type="ECO:0000259" key="9">
    <source>
        <dbReference type="Pfam" id="PF00248"/>
    </source>
</evidence>
<evidence type="ECO:0000256" key="7">
    <source>
        <dbReference type="ARBA" id="ARBA00063309"/>
    </source>
</evidence>
<proteinExistence type="inferred from homology"/>
<dbReference type="PANTHER" id="PTHR42686:SF1">
    <property type="entry name" value="GH17980P-RELATED"/>
    <property type="match status" value="1"/>
</dbReference>
<gene>
    <name evidence="10" type="ORF">G6O67_005972</name>
</gene>
<evidence type="ECO:0000256" key="2">
    <source>
        <dbReference type="ARBA" id="ARBA00005665"/>
    </source>
</evidence>
<comment type="subcellular location">
    <subcellularLocation>
        <location evidence="1">Cytoplasm</location>
    </subcellularLocation>
</comment>
<dbReference type="SUPFAM" id="SSF53067">
    <property type="entry name" value="Actin-like ATPase domain"/>
    <property type="match status" value="2"/>
</dbReference>
<dbReference type="Gene3D" id="3.20.20.100">
    <property type="entry name" value="NADP-dependent oxidoreductase domain"/>
    <property type="match status" value="1"/>
</dbReference>
<feature type="domain" description="NADP-dependent oxidoreductase" evidence="9">
    <location>
        <begin position="50"/>
        <end position="347"/>
    </location>
</feature>
<comment type="function">
    <text evidence="6">Component of the SWR1 complex which mediates the ATP-dependent exchange of histone H2A for the H2A variant HZT1 leading to transcriptional regulation of selected genes by chromatin remodeling. Involved in chromosome stability.</text>
</comment>
<dbReference type="Proteomes" id="UP000557566">
    <property type="component" value="Unassembled WGS sequence"/>
</dbReference>
<dbReference type="CDD" id="cd10210">
    <property type="entry name" value="ASKHA_NBD_Arp6"/>
    <property type="match status" value="1"/>
</dbReference>
<evidence type="ECO:0000256" key="5">
    <source>
        <dbReference type="ARBA" id="ARBA00023002"/>
    </source>
</evidence>
<keyword evidence="11" id="KW-1185">Reference proteome</keyword>
<dbReference type="InterPro" id="IPR043129">
    <property type="entry name" value="ATPase_NBD"/>
</dbReference>
<dbReference type="Gene3D" id="3.30.420.40">
    <property type="match status" value="2"/>
</dbReference>
<organism evidence="10 11">
    <name type="scientific">Ophiocordyceps sinensis</name>
    <dbReference type="NCBI Taxonomy" id="72228"/>
    <lineage>
        <taxon>Eukaryota</taxon>
        <taxon>Fungi</taxon>
        <taxon>Dikarya</taxon>
        <taxon>Ascomycota</taxon>
        <taxon>Pezizomycotina</taxon>
        <taxon>Sordariomycetes</taxon>
        <taxon>Hypocreomycetidae</taxon>
        <taxon>Hypocreales</taxon>
        <taxon>Ophiocordycipitaceae</taxon>
        <taxon>Ophiocordyceps</taxon>
    </lineage>
</organism>
<dbReference type="GO" id="GO:0005634">
    <property type="term" value="C:nucleus"/>
    <property type="evidence" value="ECO:0007669"/>
    <property type="project" value="UniProtKB-ARBA"/>
</dbReference>
<dbReference type="Gene3D" id="3.90.640.10">
    <property type="entry name" value="Actin, Chain A, domain 4"/>
    <property type="match status" value="1"/>
</dbReference>
<dbReference type="GO" id="GO:0070485">
    <property type="term" value="P:dehydro-D-arabinono-1,4-lactone biosynthetic process"/>
    <property type="evidence" value="ECO:0007669"/>
    <property type="project" value="TreeGrafter"/>
</dbReference>
<evidence type="ECO:0000313" key="11">
    <source>
        <dbReference type="Proteomes" id="UP000557566"/>
    </source>
</evidence>
<evidence type="ECO:0000256" key="1">
    <source>
        <dbReference type="ARBA" id="ARBA00004496"/>
    </source>
</evidence>
<evidence type="ECO:0000256" key="8">
    <source>
        <dbReference type="ARBA" id="ARBA00073820"/>
    </source>
</evidence>
<dbReference type="SUPFAM" id="SSF51430">
    <property type="entry name" value="NAD(P)-linked oxidoreductase"/>
    <property type="match status" value="1"/>
</dbReference>
<dbReference type="SMART" id="SM00268">
    <property type="entry name" value="ACTIN"/>
    <property type="match status" value="1"/>
</dbReference>
<comment type="similarity">
    <text evidence="2">Belongs to the actin family. ARP6 subfamily.</text>
</comment>
<accession>A0A8H4LXH3</accession>
<evidence type="ECO:0000313" key="10">
    <source>
        <dbReference type="EMBL" id="KAF4507319.1"/>
    </source>
</evidence>
<comment type="caution">
    <text evidence="10">The sequence shown here is derived from an EMBL/GenBank/DDBJ whole genome shotgun (WGS) entry which is preliminary data.</text>
</comment>
<evidence type="ECO:0000256" key="6">
    <source>
        <dbReference type="ARBA" id="ARBA00025222"/>
    </source>
</evidence>
<reference evidence="10 11" key="1">
    <citation type="journal article" date="2020" name="Genome Biol. Evol.">
        <title>A new high-quality draft genome assembly of the Chinese cordyceps Ophiocordyceps sinensis.</title>
        <authorList>
            <person name="Shu R."/>
            <person name="Zhang J."/>
            <person name="Meng Q."/>
            <person name="Zhang H."/>
            <person name="Zhou G."/>
            <person name="Li M."/>
            <person name="Wu P."/>
            <person name="Zhao Y."/>
            <person name="Chen C."/>
            <person name="Qin Q."/>
        </authorList>
    </citation>
    <scope>NUCLEOTIDE SEQUENCE [LARGE SCALE GENOMIC DNA]</scope>
    <source>
        <strain evidence="10 11">IOZ07</strain>
    </source>
</reference>
<dbReference type="GO" id="GO:0045290">
    <property type="term" value="F:D-arabinose 1-dehydrogenase [NAD(P)+] activity"/>
    <property type="evidence" value="ECO:0007669"/>
    <property type="project" value="TreeGrafter"/>
</dbReference>
<evidence type="ECO:0000256" key="3">
    <source>
        <dbReference type="ARBA" id="ARBA00018633"/>
    </source>
</evidence>
<evidence type="ECO:0000256" key="4">
    <source>
        <dbReference type="ARBA" id="ARBA00022490"/>
    </source>
</evidence>
<keyword evidence="4" id="KW-0963">Cytoplasm</keyword>
<comment type="subunit">
    <text evidence="7">Component of the SWR1 chromatin remodeling complex.</text>
</comment>
<protein>
    <recommendedName>
        <fullName evidence="3">Actin-like protein ARP6</fullName>
    </recommendedName>
    <alternativeName>
        <fullName evidence="8">Actin-like protein arp6</fullName>
    </alternativeName>
</protein>
<dbReference type="EMBL" id="JAAVMX010000006">
    <property type="protein sequence ID" value="KAF4507319.1"/>
    <property type="molecule type" value="Genomic_DNA"/>
</dbReference>